<evidence type="ECO:0000313" key="3">
    <source>
        <dbReference type="Proteomes" id="UP000035909"/>
    </source>
</evidence>
<dbReference type="InterPro" id="IPR044992">
    <property type="entry name" value="ChyE-like"/>
</dbReference>
<dbReference type="GO" id="GO:0005829">
    <property type="term" value="C:cytosol"/>
    <property type="evidence" value="ECO:0007669"/>
    <property type="project" value="TreeGrafter"/>
</dbReference>
<accession>A0A0J1HG05</accession>
<keyword evidence="3" id="KW-1185">Reference proteome</keyword>
<dbReference type="InterPro" id="IPR029062">
    <property type="entry name" value="Class_I_gatase-like"/>
</dbReference>
<keyword evidence="2" id="KW-0808">Transferase</keyword>
<dbReference type="PANTHER" id="PTHR42695">
    <property type="entry name" value="GLUTAMINE AMIDOTRANSFERASE YLR126C-RELATED"/>
    <property type="match status" value="1"/>
</dbReference>
<dbReference type="GO" id="GO:0016740">
    <property type="term" value="F:transferase activity"/>
    <property type="evidence" value="ECO:0007669"/>
    <property type="project" value="UniProtKB-KW"/>
</dbReference>
<proteinExistence type="predicted"/>
<dbReference type="AlphaFoldDB" id="A0A0J1HG05"/>
<keyword evidence="2" id="KW-0436">Ligase</keyword>
<dbReference type="GO" id="GO:0003922">
    <property type="term" value="F:GMP synthase (glutamine-hydrolyzing) activity"/>
    <property type="evidence" value="ECO:0007669"/>
    <property type="project" value="UniProtKB-EC"/>
</dbReference>
<gene>
    <name evidence="2" type="ORF">ABT57_08200</name>
</gene>
<dbReference type="OrthoDB" id="9813383at2"/>
<dbReference type="PATRIC" id="fig|320778.3.peg.1779"/>
<dbReference type="STRING" id="320778.ABT57_08200"/>
<dbReference type="Proteomes" id="UP000035909">
    <property type="component" value="Unassembled WGS sequence"/>
</dbReference>
<dbReference type="EC" id="6.3.5.2" evidence="2"/>
<dbReference type="NCBIfam" id="NF006098">
    <property type="entry name" value="PRK08250.1"/>
    <property type="match status" value="1"/>
</dbReference>
<dbReference type="EMBL" id="LDOU01000006">
    <property type="protein sequence ID" value="KLV10509.1"/>
    <property type="molecule type" value="Genomic_DNA"/>
</dbReference>
<name>A0A0J1HG05_9GAMM</name>
<dbReference type="InterPro" id="IPR017926">
    <property type="entry name" value="GATASE"/>
</dbReference>
<dbReference type="Pfam" id="PF00117">
    <property type="entry name" value="GATase"/>
    <property type="match status" value="1"/>
</dbReference>
<evidence type="ECO:0000259" key="1">
    <source>
        <dbReference type="Pfam" id="PF00117"/>
    </source>
</evidence>
<dbReference type="CDD" id="cd01741">
    <property type="entry name" value="GATase1_1"/>
    <property type="match status" value="1"/>
</dbReference>
<dbReference type="RefSeq" id="WP_047884674.1">
    <property type="nucleotide sequence ID" value="NZ_CP071326.1"/>
</dbReference>
<feature type="domain" description="Glutamine amidotransferase" evidence="1">
    <location>
        <begin position="28"/>
        <end position="190"/>
    </location>
</feature>
<dbReference type="Gene3D" id="3.40.50.880">
    <property type="match status" value="1"/>
</dbReference>
<dbReference type="PANTHER" id="PTHR42695:SF5">
    <property type="entry name" value="GLUTAMINE AMIDOTRANSFERASE YLR126C-RELATED"/>
    <property type="match status" value="1"/>
</dbReference>
<dbReference type="PROSITE" id="PS51273">
    <property type="entry name" value="GATASE_TYPE_1"/>
    <property type="match status" value="1"/>
</dbReference>
<reference evidence="2 3" key="1">
    <citation type="submission" date="2015-05" db="EMBL/GenBank/DDBJ databases">
        <title>Photobacterium galathea sp. nov.</title>
        <authorList>
            <person name="Machado H."/>
            <person name="Gram L."/>
        </authorList>
    </citation>
    <scope>NUCLEOTIDE SEQUENCE [LARGE SCALE GENOMIC DNA]</scope>
    <source>
        <strain evidence="2 3">DSM 22954</strain>
    </source>
</reference>
<dbReference type="SUPFAM" id="SSF52317">
    <property type="entry name" value="Class I glutamine amidotransferase-like"/>
    <property type="match status" value="1"/>
</dbReference>
<evidence type="ECO:0000313" key="2">
    <source>
        <dbReference type="EMBL" id="KLV10509.1"/>
    </source>
</evidence>
<protein>
    <submittedName>
        <fullName evidence="2">Glutamine amidotransferase</fullName>
        <ecNumber evidence="2">6.3.5.2</ecNumber>
    </submittedName>
</protein>
<keyword evidence="2" id="KW-0315">Glutamine amidotransferase</keyword>
<comment type="caution">
    <text evidence="2">The sequence shown here is derived from an EMBL/GenBank/DDBJ whole genome shotgun (WGS) entry which is preliminary data.</text>
</comment>
<sequence>MHIHFIIHESFEGPGYFSLWAQKHQYTVSTSRVYLSEPLPDLDNETQSRFDLLIVLGGPQNPATSQDECPHFDTYAEQRLIRDAISRQKAVVGVCLGAQLIGEALGATYSASPEKEIGYFPVRLSDQGQSDPKLSTFKAEELVGHWHNDMPGLTADSQILATSEGCPRQIVRYSNLVYGFQCHLEFLQEQLQPLIEHDAPVFCQQETARSPARFVQMPAEILAYDTTRMNQLLGDFLDKLVADYKKEQTKTK</sequence>
<organism evidence="2 3">
    <name type="scientific">Photobacterium ganghwense</name>
    <dbReference type="NCBI Taxonomy" id="320778"/>
    <lineage>
        <taxon>Bacteria</taxon>
        <taxon>Pseudomonadati</taxon>
        <taxon>Pseudomonadota</taxon>
        <taxon>Gammaproteobacteria</taxon>
        <taxon>Vibrionales</taxon>
        <taxon>Vibrionaceae</taxon>
        <taxon>Photobacterium</taxon>
    </lineage>
</organism>